<proteinExistence type="predicted"/>
<evidence type="ECO:0000256" key="1">
    <source>
        <dbReference type="SAM" id="MobiDB-lite"/>
    </source>
</evidence>
<protein>
    <submittedName>
        <fullName evidence="2">Uncharacterized protein</fullName>
    </submittedName>
</protein>
<dbReference type="EMBL" id="MCFE01000472">
    <property type="protein sequence ID" value="ORX89133.1"/>
    <property type="molecule type" value="Genomic_DNA"/>
</dbReference>
<comment type="caution">
    <text evidence="2">The sequence shown here is derived from an EMBL/GenBank/DDBJ whole genome shotgun (WGS) entry which is preliminary data.</text>
</comment>
<feature type="region of interest" description="Disordered" evidence="1">
    <location>
        <begin position="192"/>
        <end position="219"/>
    </location>
</feature>
<reference evidence="2 3" key="1">
    <citation type="submission" date="2016-07" db="EMBL/GenBank/DDBJ databases">
        <title>Pervasive Adenine N6-methylation of Active Genes in Fungi.</title>
        <authorList>
            <consortium name="DOE Joint Genome Institute"/>
            <person name="Mondo S.J."/>
            <person name="Dannebaum R.O."/>
            <person name="Kuo R.C."/>
            <person name="Labutti K."/>
            <person name="Haridas S."/>
            <person name="Kuo A."/>
            <person name="Salamov A."/>
            <person name="Ahrendt S.R."/>
            <person name="Lipzen A."/>
            <person name="Sullivan W."/>
            <person name="Andreopoulos W.B."/>
            <person name="Clum A."/>
            <person name="Lindquist E."/>
            <person name="Daum C."/>
            <person name="Ramamoorthy G.K."/>
            <person name="Gryganskyi A."/>
            <person name="Culley D."/>
            <person name="Magnuson J.K."/>
            <person name="James T.Y."/>
            <person name="O'Malley M.A."/>
            <person name="Stajich J.E."/>
            <person name="Spatafora J.W."/>
            <person name="Visel A."/>
            <person name="Grigoriev I.V."/>
        </authorList>
    </citation>
    <scope>NUCLEOTIDE SEQUENCE [LARGE SCALE GENOMIC DNA]</scope>
    <source>
        <strain evidence="2 3">CBS 931.73</strain>
    </source>
</reference>
<evidence type="ECO:0000313" key="2">
    <source>
        <dbReference type="EMBL" id="ORX89133.1"/>
    </source>
</evidence>
<dbReference type="Proteomes" id="UP000193498">
    <property type="component" value="Unassembled WGS sequence"/>
</dbReference>
<dbReference type="InParanoid" id="A0A1Y1XTU6"/>
<accession>A0A1Y1XTU6</accession>
<keyword evidence="3" id="KW-1185">Reference proteome</keyword>
<gene>
    <name evidence="2" type="ORF">K493DRAFT_318927</name>
</gene>
<name>A0A1Y1XTU6_9FUNG</name>
<dbReference type="AlphaFoldDB" id="A0A1Y1XTU6"/>
<evidence type="ECO:0000313" key="3">
    <source>
        <dbReference type="Proteomes" id="UP000193498"/>
    </source>
</evidence>
<organism evidence="2 3">
    <name type="scientific">Basidiobolus meristosporus CBS 931.73</name>
    <dbReference type="NCBI Taxonomy" id="1314790"/>
    <lineage>
        <taxon>Eukaryota</taxon>
        <taxon>Fungi</taxon>
        <taxon>Fungi incertae sedis</taxon>
        <taxon>Zoopagomycota</taxon>
        <taxon>Entomophthoromycotina</taxon>
        <taxon>Basidiobolomycetes</taxon>
        <taxon>Basidiobolales</taxon>
        <taxon>Basidiobolaceae</taxon>
        <taxon>Basidiobolus</taxon>
    </lineage>
</organism>
<sequence>MRSIQVFEEIQYSFKILANNDFKLPDTPTPTSIDPAALKNFALNKFWDKLWTEHEEPHECSVWKHRVNSVEHILHCVAPSRPYDAFVMPLMDTYLRKLGALAAETRACLEIFSKLEPTRSIALFRSILPSTLIERLIATVRSQLVLPILHQWSTLSTLWVYHELYLPFQRGKRAINKRMSIEYILNTPDSNHGAHYPTEDVANDPPLLNPHDPDQDFPRNPVLCI</sequence>